<dbReference type="InterPro" id="IPR050468">
    <property type="entry name" value="Cuticle_Struct_Prot"/>
</dbReference>
<dbReference type="EMBL" id="JALNTZ010000004">
    <property type="protein sequence ID" value="KAJ3653977.1"/>
    <property type="molecule type" value="Genomic_DNA"/>
</dbReference>
<gene>
    <name evidence="4" type="ORF">Zmor_013195</name>
</gene>
<dbReference type="Pfam" id="PF00379">
    <property type="entry name" value="Chitin_bind_4"/>
    <property type="match status" value="1"/>
</dbReference>
<dbReference type="GO" id="GO:0008010">
    <property type="term" value="F:structural constituent of chitin-based larval cuticle"/>
    <property type="evidence" value="ECO:0007669"/>
    <property type="project" value="TreeGrafter"/>
</dbReference>
<keyword evidence="1 2" id="KW-0193">Cuticle</keyword>
<evidence type="ECO:0000313" key="4">
    <source>
        <dbReference type="EMBL" id="KAJ3653977.1"/>
    </source>
</evidence>
<reference evidence="4" key="1">
    <citation type="journal article" date="2023" name="G3 (Bethesda)">
        <title>Whole genome assemblies of Zophobas morio and Tenebrio molitor.</title>
        <authorList>
            <person name="Kaur S."/>
            <person name="Stinson S.A."/>
            <person name="diCenzo G.C."/>
        </authorList>
    </citation>
    <scope>NUCLEOTIDE SEQUENCE</scope>
    <source>
        <strain evidence="4">QUZm001</strain>
    </source>
</reference>
<organism evidence="4 5">
    <name type="scientific">Zophobas morio</name>
    <dbReference type="NCBI Taxonomy" id="2755281"/>
    <lineage>
        <taxon>Eukaryota</taxon>
        <taxon>Metazoa</taxon>
        <taxon>Ecdysozoa</taxon>
        <taxon>Arthropoda</taxon>
        <taxon>Hexapoda</taxon>
        <taxon>Insecta</taxon>
        <taxon>Pterygota</taxon>
        <taxon>Neoptera</taxon>
        <taxon>Endopterygota</taxon>
        <taxon>Coleoptera</taxon>
        <taxon>Polyphaga</taxon>
        <taxon>Cucujiformia</taxon>
        <taxon>Tenebrionidae</taxon>
        <taxon>Zophobas</taxon>
    </lineage>
</organism>
<dbReference type="GO" id="GO:0062129">
    <property type="term" value="C:chitin-based extracellular matrix"/>
    <property type="evidence" value="ECO:0007669"/>
    <property type="project" value="TreeGrafter"/>
</dbReference>
<dbReference type="Proteomes" id="UP001168821">
    <property type="component" value="Unassembled WGS sequence"/>
</dbReference>
<accession>A0AA38MEY8</accession>
<dbReference type="PANTHER" id="PTHR10380">
    <property type="entry name" value="CUTICLE PROTEIN"/>
    <property type="match status" value="1"/>
</dbReference>
<sequence>MEASLAVALVVLSVFLHGGSGGPPIPNDEPSNPPNNQIVFYKNHQRSNGYQFEYVAEDGSRRQEIATLEDRENETEPVLHVKGTYEYSDGDGRKYVVNYEADDKGMKHEGDIVPPREKAWSITP</sequence>
<dbReference type="InterPro" id="IPR000618">
    <property type="entry name" value="Insect_cuticle"/>
</dbReference>
<keyword evidence="3" id="KW-0732">Signal</keyword>
<evidence type="ECO:0000256" key="3">
    <source>
        <dbReference type="SAM" id="SignalP"/>
    </source>
</evidence>
<evidence type="ECO:0000256" key="1">
    <source>
        <dbReference type="ARBA" id="ARBA00022460"/>
    </source>
</evidence>
<feature type="signal peptide" evidence="3">
    <location>
        <begin position="1"/>
        <end position="21"/>
    </location>
</feature>
<protein>
    <submittedName>
        <fullName evidence="4">Uncharacterized protein</fullName>
    </submittedName>
</protein>
<evidence type="ECO:0000313" key="5">
    <source>
        <dbReference type="Proteomes" id="UP001168821"/>
    </source>
</evidence>
<proteinExistence type="predicted"/>
<comment type="caution">
    <text evidence="4">The sequence shown here is derived from an EMBL/GenBank/DDBJ whole genome shotgun (WGS) entry which is preliminary data.</text>
</comment>
<keyword evidence="5" id="KW-1185">Reference proteome</keyword>
<dbReference type="PANTHER" id="PTHR10380:SF218">
    <property type="entry name" value="ADULT CUTICLE PROTEIN 65AA-RELATED"/>
    <property type="match status" value="1"/>
</dbReference>
<feature type="chain" id="PRO_5041441193" evidence="3">
    <location>
        <begin position="22"/>
        <end position="124"/>
    </location>
</feature>
<dbReference type="PRINTS" id="PR00947">
    <property type="entry name" value="CUTICLE"/>
</dbReference>
<dbReference type="PROSITE" id="PS51155">
    <property type="entry name" value="CHIT_BIND_RR_2"/>
    <property type="match status" value="1"/>
</dbReference>
<evidence type="ECO:0000256" key="2">
    <source>
        <dbReference type="PROSITE-ProRule" id="PRU00497"/>
    </source>
</evidence>
<dbReference type="AlphaFoldDB" id="A0AA38MEY8"/>
<name>A0AA38MEY8_9CUCU</name>